<feature type="non-terminal residue" evidence="2">
    <location>
        <position position="1"/>
    </location>
</feature>
<accession>A0A6J4SZT3</accession>
<name>A0A6J4SZT3_9ACTN</name>
<evidence type="ECO:0000256" key="1">
    <source>
        <dbReference type="SAM" id="MobiDB-lite"/>
    </source>
</evidence>
<organism evidence="2">
    <name type="scientific">uncultured Solirubrobacteraceae bacterium</name>
    <dbReference type="NCBI Taxonomy" id="1162706"/>
    <lineage>
        <taxon>Bacteria</taxon>
        <taxon>Bacillati</taxon>
        <taxon>Actinomycetota</taxon>
        <taxon>Thermoleophilia</taxon>
        <taxon>Solirubrobacterales</taxon>
        <taxon>Solirubrobacteraceae</taxon>
        <taxon>environmental samples</taxon>
    </lineage>
</organism>
<feature type="non-terminal residue" evidence="2">
    <location>
        <position position="51"/>
    </location>
</feature>
<evidence type="ECO:0000313" key="2">
    <source>
        <dbReference type="EMBL" id="CAA9510151.1"/>
    </source>
</evidence>
<reference evidence="2" key="1">
    <citation type="submission" date="2020-02" db="EMBL/GenBank/DDBJ databases">
        <authorList>
            <person name="Meier V. D."/>
        </authorList>
    </citation>
    <scope>NUCLEOTIDE SEQUENCE</scope>
    <source>
        <strain evidence="2">AVDCRST_MAG67</strain>
    </source>
</reference>
<sequence length="51" mass="5499">DLLTRPHHRPRRVRGAGAPPRPRAPRPLLPHDGLRRGVRGPRAGDVSAGVA</sequence>
<dbReference type="EMBL" id="CADCVQ010000110">
    <property type="protein sequence ID" value="CAA9510151.1"/>
    <property type="molecule type" value="Genomic_DNA"/>
</dbReference>
<gene>
    <name evidence="2" type="ORF">AVDCRST_MAG67-2664</name>
</gene>
<feature type="compositionally biased region" description="Basic residues" evidence="1">
    <location>
        <begin position="1"/>
        <end position="14"/>
    </location>
</feature>
<proteinExistence type="predicted"/>
<dbReference type="AlphaFoldDB" id="A0A6J4SZT3"/>
<feature type="region of interest" description="Disordered" evidence="1">
    <location>
        <begin position="1"/>
        <end position="51"/>
    </location>
</feature>
<feature type="compositionally biased region" description="Pro residues" evidence="1">
    <location>
        <begin position="19"/>
        <end position="28"/>
    </location>
</feature>
<protein>
    <submittedName>
        <fullName evidence="2">Uncharacterized protein</fullName>
    </submittedName>
</protein>